<evidence type="ECO:0000313" key="3">
    <source>
        <dbReference type="EMBL" id="BDY31214.1"/>
    </source>
</evidence>
<reference evidence="3" key="3">
    <citation type="submission" date="2023-03" db="EMBL/GenBank/DDBJ databases">
        <title>Draft genome sequence of a Mycolicibacterium mageritense strain H4_3_1 isolated from a hybrid biological-inorganic system reactor.</title>
        <authorList>
            <person name="Feng X."/>
            <person name="Kazama D."/>
            <person name="Sato K."/>
            <person name="Kobayashi H."/>
        </authorList>
    </citation>
    <scope>NUCLEOTIDE SEQUENCE</scope>
    <source>
        <strain evidence="3">H4_3_1</strain>
    </source>
</reference>
<reference evidence="2" key="2">
    <citation type="submission" date="2020-02" db="EMBL/GenBank/DDBJ databases">
        <authorList>
            <person name="Matsumoto Y."/>
            <person name="Motooka D."/>
            <person name="Nakamura S."/>
        </authorList>
    </citation>
    <scope>NUCLEOTIDE SEQUENCE</scope>
    <source>
        <strain evidence="2">JCM 12375</strain>
    </source>
</reference>
<sequence length="89" mass="9709">MSLNIKSERAVALVRTLAARTGMSQTSAVEDAAARRLAELDRADSDRAGRRRSAADAVLSELGRMLTDDDRAAIRYAESDLYDDLGLPR</sequence>
<organism evidence="3 5">
    <name type="scientific">Mycolicibacterium mageritense</name>
    <name type="common">Mycobacterium mageritense</name>
    <dbReference type="NCBI Taxonomy" id="53462"/>
    <lineage>
        <taxon>Bacteria</taxon>
        <taxon>Bacillati</taxon>
        <taxon>Actinomycetota</taxon>
        <taxon>Actinomycetes</taxon>
        <taxon>Mycobacteriales</taxon>
        <taxon>Mycobacteriaceae</taxon>
        <taxon>Mycolicibacterium</taxon>
    </lineage>
</organism>
<keyword evidence="1" id="KW-1277">Toxin-antitoxin system</keyword>
<protein>
    <submittedName>
        <fullName evidence="2">Antitoxin</fullName>
    </submittedName>
</protein>
<evidence type="ECO:0000313" key="2">
    <source>
        <dbReference type="EMBL" id="BBX36405.1"/>
    </source>
</evidence>
<gene>
    <name evidence="3" type="ORF">hbim_05166</name>
    <name evidence="2" type="ORF">MMAGJ_56870</name>
</gene>
<name>A0AAI8TY89_MYCME</name>
<dbReference type="InterPro" id="IPR011660">
    <property type="entry name" value="VapB-like"/>
</dbReference>
<dbReference type="EMBL" id="AP022567">
    <property type="protein sequence ID" value="BBX36405.1"/>
    <property type="molecule type" value="Genomic_DNA"/>
</dbReference>
<proteinExistence type="predicted"/>
<dbReference type="Proteomes" id="UP000465622">
    <property type="component" value="Chromosome"/>
</dbReference>
<evidence type="ECO:0000313" key="4">
    <source>
        <dbReference type="Proteomes" id="UP000465622"/>
    </source>
</evidence>
<reference evidence="2 4" key="1">
    <citation type="journal article" date="2019" name="Emerg. Microbes Infect.">
        <title>Comprehensive subspecies identification of 175 nontuberculous mycobacteria species based on 7547 genomic profiles.</title>
        <authorList>
            <person name="Matsumoto Y."/>
            <person name="Kinjo T."/>
            <person name="Motooka D."/>
            <person name="Nabeya D."/>
            <person name="Jung N."/>
            <person name="Uechi K."/>
            <person name="Horii T."/>
            <person name="Iida T."/>
            <person name="Fujita J."/>
            <person name="Nakamura S."/>
        </authorList>
    </citation>
    <scope>NUCLEOTIDE SEQUENCE [LARGE SCALE GENOMIC DNA]</scope>
    <source>
        <strain evidence="2 4">JCM 12375</strain>
    </source>
</reference>
<keyword evidence="4" id="KW-1185">Reference proteome</keyword>
<dbReference type="EMBL" id="AP027452">
    <property type="protein sequence ID" value="BDY31214.1"/>
    <property type="molecule type" value="Genomic_DNA"/>
</dbReference>
<dbReference type="Pfam" id="PF07704">
    <property type="entry name" value="PSK_trans_fac"/>
    <property type="match status" value="1"/>
</dbReference>
<dbReference type="AlphaFoldDB" id="A0AAI8TY89"/>
<evidence type="ECO:0000313" key="5">
    <source>
        <dbReference type="Proteomes" id="UP001241092"/>
    </source>
</evidence>
<dbReference type="RefSeq" id="WP_036437064.1">
    <property type="nucleotide sequence ID" value="NZ_AP022567.1"/>
</dbReference>
<accession>A0AAI8TY89</accession>
<dbReference type="Proteomes" id="UP001241092">
    <property type="component" value="Chromosome"/>
</dbReference>
<evidence type="ECO:0000256" key="1">
    <source>
        <dbReference type="ARBA" id="ARBA00022649"/>
    </source>
</evidence>